<keyword evidence="3" id="KW-0067">ATP-binding</keyword>
<dbReference type="GO" id="GO:0140663">
    <property type="term" value="F:ATP-dependent FeS chaperone activity"/>
    <property type="evidence" value="ECO:0007669"/>
    <property type="project" value="InterPro"/>
</dbReference>
<dbReference type="Gene3D" id="3.40.50.300">
    <property type="entry name" value="P-loop containing nucleotide triphosphate hydrolases"/>
    <property type="match status" value="1"/>
</dbReference>
<dbReference type="GO" id="GO:0005524">
    <property type="term" value="F:ATP binding"/>
    <property type="evidence" value="ECO:0007669"/>
    <property type="project" value="UniProtKB-KW"/>
</dbReference>
<evidence type="ECO:0000256" key="7">
    <source>
        <dbReference type="ARBA" id="ARBA00074706"/>
    </source>
</evidence>
<keyword evidence="2" id="KW-0547">Nucleotide-binding</keyword>
<dbReference type="GO" id="GO:0046872">
    <property type="term" value="F:metal ion binding"/>
    <property type="evidence" value="ECO:0007669"/>
    <property type="project" value="UniProtKB-KW"/>
</dbReference>
<dbReference type="InterPro" id="IPR027417">
    <property type="entry name" value="P-loop_NTPase"/>
</dbReference>
<dbReference type="GO" id="GO:0005829">
    <property type="term" value="C:cytosol"/>
    <property type="evidence" value="ECO:0007669"/>
    <property type="project" value="TreeGrafter"/>
</dbReference>
<keyword evidence="4" id="KW-0408">Iron</keyword>
<dbReference type="HAMAP" id="MF_02040">
    <property type="entry name" value="Mrp_NBP35"/>
    <property type="match status" value="1"/>
</dbReference>
<organism evidence="8 9">
    <name type="scientific">Candidatus Ethanoperedens thermophilum</name>
    <dbReference type="NCBI Taxonomy" id="2766897"/>
    <lineage>
        <taxon>Archaea</taxon>
        <taxon>Methanobacteriati</taxon>
        <taxon>Methanobacteriota</taxon>
        <taxon>Stenosarchaea group</taxon>
        <taxon>Methanomicrobia</taxon>
        <taxon>Methanosarcinales</taxon>
        <taxon>Methanosarcinales incertae sedis</taxon>
        <taxon>GOM Arc I cluster</taxon>
        <taxon>Candidatus Ethanoperedens</taxon>
    </lineage>
</organism>
<dbReference type="PANTHER" id="PTHR23264">
    <property type="entry name" value="NUCLEOTIDE-BINDING PROTEIN NBP35 YEAST -RELATED"/>
    <property type="match status" value="1"/>
</dbReference>
<dbReference type="Proteomes" id="UP000606580">
    <property type="component" value="Unassembled WGS sequence"/>
</dbReference>
<keyword evidence="5" id="KW-0411">Iron-sulfur</keyword>
<evidence type="ECO:0000256" key="6">
    <source>
        <dbReference type="ARBA" id="ARBA00058094"/>
    </source>
</evidence>
<dbReference type="InterPro" id="IPR019591">
    <property type="entry name" value="Mrp/NBP35_ATP-bd"/>
</dbReference>
<evidence type="ECO:0000313" key="8">
    <source>
        <dbReference type="EMBL" id="NMG83105.1"/>
    </source>
</evidence>
<comment type="function">
    <text evidence="6">Binds and transfers iron-sulfur (Fe-S) clusters to target apoproteins. Can hydrolyze ATP.</text>
</comment>
<dbReference type="InterPro" id="IPR000808">
    <property type="entry name" value="Mrp-like_CS"/>
</dbReference>
<evidence type="ECO:0000256" key="4">
    <source>
        <dbReference type="ARBA" id="ARBA00023004"/>
    </source>
</evidence>
<keyword evidence="1" id="KW-0479">Metal-binding</keyword>
<dbReference type="GO" id="GO:0051536">
    <property type="term" value="F:iron-sulfur cluster binding"/>
    <property type="evidence" value="ECO:0007669"/>
    <property type="project" value="UniProtKB-KW"/>
</dbReference>
<dbReference type="PROSITE" id="PS01215">
    <property type="entry name" value="MRP"/>
    <property type="match status" value="1"/>
</dbReference>
<evidence type="ECO:0000256" key="3">
    <source>
        <dbReference type="ARBA" id="ARBA00022840"/>
    </source>
</evidence>
<dbReference type="SUPFAM" id="SSF52540">
    <property type="entry name" value="P-loop containing nucleoside triphosphate hydrolases"/>
    <property type="match status" value="1"/>
</dbReference>
<dbReference type="GO" id="GO:0016226">
    <property type="term" value="P:iron-sulfur cluster assembly"/>
    <property type="evidence" value="ECO:0007669"/>
    <property type="project" value="InterPro"/>
</dbReference>
<dbReference type="AlphaFoldDB" id="A0A848DB56"/>
<dbReference type="FunFam" id="3.40.50.300:FF:001119">
    <property type="entry name" value="Iron-sulfur cluster carrier protein"/>
    <property type="match status" value="1"/>
</dbReference>
<dbReference type="Pfam" id="PF10609">
    <property type="entry name" value="ParA"/>
    <property type="match status" value="1"/>
</dbReference>
<evidence type="ECO:0000313" key="9">
    <source>
        <dbReference type="Proteomes" id="UP000606580"/>
    </source>
</evidence>
<feature type="non-terminal residue" evidence="8">
    <location>
        <position position="218"/>
    </location>
</feature>
<reference evidence="8" key="1">
    <citation type="journal article" date="2020" name="MBio">
        <title>'Candidatus Ethanoperedens,' a Thermophilic Genus of Archaea Mediating the Anaerobic Oxidation of Ethane.</title>
        <authorList>
            <person name="Hahn C.J."/>
            <person name="Laso-Perez R."/>
            <person name="Vulcano F."/>
            <person name="Vaziourakis K.M."/>
            <person name="Stokke R."/>
            <person name="Steen I.H."/>
            <person name="Teske A."/>
            <person name="Boetius A."/>
            <person name="Liebeke M."/>
            <person name="Amann R."/>
            <person name="Knittel K."/>
            <person name="Wegener G."/>
        </authorList>
    </citation>
    <scope>NUCLEOTIDE SEQUENCE</scope>
    <source>
        <strain evidence="8">GoM-Arc1-LC-WB58</strain>
    </source>
</reference>
<sequence length="218" mass="23866">MADENDKPPTMEVNLEHIKHKIAVMSGKGGVGKSTVAANLAFTLAWKGYSVGLLDVDIHGPTIPKMLGVGKENLTFDSDNKMLPVKISEKIKLVSMAFLLENEDSPVIWRGPIKMGVIRQFLEDVRWGELDYLIIDLPPGTGDEPLNIAQMLPDSYALIVSTPQDVALLSVRKSINFAKMLNMPIIGIIENMSGFVCPHCGKRSDIFKTGSCEQAANE</sequence>
<dbReference type="CDD" id="cd02037">
    <property type="entry name" value="Mrp_NBP35"/>
    <property type="match status" value="1"/>
</dbReference>
<protein>
    <recommendedName>
        <fullName evidence="7">Iron-sulfur cluster carrier protein</fullName>
    </recommendedName>
</protein>
<accession>A0A848DB56</accession>
<dbReference type="InterPro" id="IPR033756">
    <property type="entry name" value="YlxH/NBP35"/>
</dbReference>
<evidence type="ECO:0000256" key="2">
    <source>
        <dbReference type="ARBA" id="ARBA00022741"/>
    </source>
</evidence>
<evidence type="ECO:0000256" key="1">
    <source>
        <dbReference type="ARBA" id="ARBA00022723"/>
    </source>
</evidence>
<dbReference type="EMBL" id="WNEG01000051">
    <property type="protein sequence ID" value="NMG83105.1"/>
    <property type="molecule type" value="Genomic_DNA"/>
</dbReference>
<name>A0A848DB56_9EURY</name>
<proteinExistence type="inferred from homology"/>
<gene>
    <name evidence="8" type="ORF">GIS02_02735</name>
</gene>
<comment type="caution">
    <text evidence="8">The sequence shown here is derived from an EMBL/GenBank/DDBJ whole genome shotgun (WGS) entry which is preliminary data.</text>
</comment>
<dbReference type="PANTHER" id="PTHR23264:SF19">
    <property type="entry name" value="CYTOSOLIC FE-S CLUSTER ASSEMBLY FACTOR NUBP2"/>
    <property type="match status" value="1"/>
</dbReference>
<evidence type="ECO:0000256" key="5">
    <source>
        <dbReference type="ARBA" id="ARBA00023014"/>
    </source>
</evidence>